<comment type="caution">
    <text evidence="2">The sequence shown here is derived from an EMBL/GenBank/DDBJ whole genome shotgun (WGS) entry which is preliminary data.</text>
</comment>
<dbReference type="EMBL" id="LPWF01000002">
    <property type="protein sequence ID" value="ODS02011.1"/>
    <property type="molecule type" value="Genomic_DNA"/>
</dbReference>
<protein>
    <recommendedName>
        <fullName evidence="4">Heparinase</fullName>
    </recommendedName>
</protein>
<dbReference type="Gene3D" id="1.50.10.100">
    <property type="entry name" value="Chondroitin AC/alginate lyase"/>
    <property type="match status" value="1"/>
</dbReference>
<keyword evidence="3" id="KW-1185">Reference proteome</keyword>
<dbReference type="Proteomes" id="UP000094472">
    <property type="component" value="Unassembled WGS sequence"/>
</dbReference>
<accession>A0A1E3W8A6</accession>
<dbReference type="STRING" id="1774969.AUC69_00525"/>
<sequence length="255" mass="27749">MVGDQAFERGSRVQEVHLGGPSPLRRLMLASMASISYPGSQAEQLLLAPQELRTADPSFATEVYNGHFGLAGKLAELGAESPFEIRPPSANWARELYGFGWLRHLRAADSELSREQAKALVHDFIRLRRSVHGLAWQPEIVARRVISWLSNSVLILDSGEPQAYEAFLKALTAQLRYLSASYRDTPDGTPRLLTLMALLYAGLCIAEQQAVVDATRGPSARSSTGRSSPMAGISPATRKPSSSCCSTCCRFGNVS</sequence>
<evidence type="ECO:0000313" key="3">
    <source>
        <dbReference type="Proteomes" id="UP000094472"/>
    </source>
</evidence>
<proteinExistence type="predicted"/>
<gene>
    <name evidence="2" type="ORF">AUC69_00525</name>
</gene>
<organism evidence="2 3">
    <name type="scientific">Methyloceanibacter superfactus</name>
    <dbReference type="NCBI Taxonomy" id="1774969"/>
    <lineage>
        <taxon>Bacteria</taxon>
        <taxon>Pseudomonadati</taxon>
        <taxon>Pseudomonadota</taxon>
        <taxon>Alphaproteobacteria</taxon>
        <taxon>Hyphomicrobiales</taxon>
        <taxon>Hyphomicrobiaceae</taxon>
        <taxon>Methyloceanibacter</taxon>
    </lineage>
</organism>
<evidence type="ECO:0000313" key="2">
    <source>
        <dbReference type="EMBL" id="ODS02011.1"/>
    </source>
</evidence>
<reference evidence="2 3" key="1">
    <citation type="journal article" date="2016" name="Environ. Microbiol.">
        <title>New Methyloceanibacter diversity from North Sea sediments includes methanotroph containing solely the soluble methane monooxygenase.</title>
        <authorList>
            <person name="Vekeman B."/>
            <person name="Kerckhof F.M."/>
            <person name="Cremers G."/>
            <person name="de Vos P."/>
            <person name="Vandamme P."/>
            <person name="Boon N."/>
            <person name="Op den Camp H.J."/>
            <person name="Heylen K."/>
        </authorList>
    </citation>
    <scope>NUCLEOTIDE SEQUENCE [LARGE SCALE GENOMIC DNA]</scope>
    <source>
        <strain evidence="2 3">R-67175</strain>
    </source>
</reference>
<evidence type="ECO:0008006" key="4">
    <source>
        <dbReference type="Google" id="ProtNLM"/>
    </source>
</evidence>
<name>A0A1E3W8A6_9HYPH</name>
<feature type="region of interest" description="Disordered" evidence="1">
    <location>
        <begin position="216"/>
        <end position="243"/>
    </location>
</feature>
<dbReference type="RefSeq" id="WP_069440416.1">
    <property type="nucleotide sequence ID" value="NZ_LPWF01000002.1"/>
</dbReference>
<dbReference type="InterPro" id="IPR008929">
    <property type="entry name" value="Chondroitin_lyas"/>
</dbReference>
<dbReference type="AlphaFoldDB" id="A0A1E3W8A6"/>
<evidence type="ECO:0000256" key="1">
    <source>
        <dbReference type="SAM" id="MobiDB-lite"/>
    </source>
</evidence>